<dbReference type="EMBL" id="JAPDRQ010000053">
    <property type="protein sequence ID" value="KAJ9658237.1"/>
    <property type="molecule type" value="Genomic_DNA"/>
</dbReference>
<comment type="caution">
    <text evidence="1">The sequence shown here is derived from an EMBL/GenBank/DDBJ whole genome shotgun (WGS) entry which is preliminary data.</text>
</comment>
<evidence type="ECO:0000313" key="2">
    <source>
        <dbReference type="Proteomes" id="UP001172386"/>
    </source>
</evidence>
<name>A0ACC3AA83_9EURO</name>
<evidence type="ECO:0000313" key="1">
    <source>
        <dbReference type="EMBL" id="KAJ9658237.1"/>
    </source>
</evidence>
<sequence>METQGSVKDVLPDVGNGFRLDENVRNALPAGSQVKNSVVYGTAAWTRAARIIVEVEDGKEVSYFLKCATENQGKLMIEGEFASLSEIAKYNPALAPKPYAHGQFKESQIPTYFILMEFLEINTGAPDPAPFCEQMAALHRDSVSPTGKFGFHITTCHGPHPQNTSWEESWSVFFSRLLRQFFDREIDTNGPNAEYEALFKEFETVIPKILEPLQAEGRYLKPSLIHGDLWEENTGTSLEEGSQPKIFDAAVFYAHNEYDISMWRRDIVRFGRAHTRQYLRYMPPSEPKDQWDDRNRLYAIKFEIAHCIGWPATSEHQRALVTKDMKYLLSKYAD</sequence>
<keyword evidence="2" id="KW-1185">Reference proteome</keyword>
<organism evidence="1 2">
    <name type="scientific">Neophaeococcomyces mojaviensis</name>
    <dbReference type="NCBI Taxonomy" id="3383035"/>
    <lineage>
        <taxon>Eukaryota</taxon>
        <taxon>Fungi</taxon>
        <taxon>Dikarya</taxon>
        <taxon>Ascomycota</taxon>
        <taxon>Pezizomycotina</taxon>
        <taxon>Eurotiomycetes</taxon>
        <taxon>Chaetothyriomycetidae</taxon>
        <taxon>Chaetothyriales</taxon>
        <taxon>Chaetothyriales incertae sedis</taxon>
        <taxon>Neophaeococcomyces</taxon>
    </lineage>
</organism>
<proteinExistence type="predicted"/>
<accession>A0ACC3AA83</accession>
<gene>
    <name evidence="1" type="ORF">H2198_003810</name>
</gene>
<reference evidence="1" key="1">
    <citation type="submission" date="2022-10" db="EMBL/GenBank/DDBJ databases">
        <title>Culturing micro-colonial fungi from biological soil crusts in the Mojave desert and describing Neophaeococcomyces mojavensis, and introducing the new genera and species Taxawa tesnikishii.</title>
        <authorList>
            <person name="Kurbessoian T."/>
            <person name="Stajich J.E."/>
        </authorList>
    </citation>
    <scope>NUCLEOTIDE SEQUENCE</scope>
    <source>
        <strain evidence="1">JES_112</strain>
    </source>
</reference>
<dbReference type="Proteomes" id="UP001172386">
    <property type="component" value="Unassembled WGS sequence"/>
</dbReference>
<protein>
    <submittedName>
        <fullName evidence="1">Uncharacterized protein</fullName>
    </submittedName>
</protein>